<organism evidence="1 2">
    <name type="scientific">Aspergillus uvarum CBS 121591</name>
    <dbReference type="NCBI Taxonomy" id="1448315"/>
    <lineage>
        <taxon>Eukaryota</taxon>
        <taxon>Fungi</taxon>
        <taxon>Dikarya</taxon>
        <taxon>Ascomycota</taxon>
        <taxon>Pezizomycotina</taxon>
        <taxon>Eurotiomycetes</taxon>
        <taxon>Eurotiomycetidae</taxon>
        <taxon>Eurotiales</taxon>
        <taxon>Aspergillaceae</taxon>
        <taxon>Aspergillus</taxon>
        <taxon>Aspergillus subgen. Circumdati</taxon>
    </lineage>
</organism>
<proteinExistence type="predicted"/>
<dbReference type="RefSeq" id="XP_025493166.1">
    <property type="nucleotide sequence ID" value="XM_025641252.1"/>
</dbReference>
<protein>
    <submittedName>
        <fullName evidence="1">Uncharacterized protein</fullName>
    </submittedName>
</protein>
<dbReference type="AlphaFoldDB" id="A0A319CAX8"/>
<dbReference type="VEuPathDB" id="FungiDB:BO82DRAFT_48856"/>
<accession>A0A319CAX8</accession>
<dbReference type="EMBL" id="KZ821692">
    <property type="protein sequence ID" value="PYH82966.1"/>
    <property type="molecule type" value="Genomic_DNA"/>
</dbReference>
<evidence type="ECO:0000313" key="1">
    <source>
        <dbReference type="EMBL" id="PYH82966.1"/>
    </source>
</evidence>
<dbReference type="Proteomes" id="UP000248340">
    <property type="component" value="Unassembled WGS sequence"/>
</dbReference>
<sequence length="87" mass="9550">MRDLITLVRLGPVCTAQRHPVVSCTPKEFVEDDEERGGGKTLTMAYYTLFSPPRFSCLARSLTRLLPLAPPATEELRSRICAGPSAS</sequence>
<reference evidence="1 2" key="1">
    <citation type="submission" date="2016-12" db="EMBL/GenBank/DDBJ databases">
        <title>The genomes of Aspergillus section Nigri reveals drivers in fungal speciation.</title>
        <authorList>
            <consortium name="DOE Joint Genome Institute"/>
            <person name="Vesth T.C."/>
            <person name="Nybo J."/>
            <person name="Theobald S."/>
            <person name="Brandl J."/>
            <person name="Frisvad J.C."/>
            <person name="Nielsen K.F."/>
            <person name="Lyhne E.K."/>
            <person name="Kogle M.E."/>
            <person name="Kuo A."/>
            <person name="Riley R."/>
            <person name="Clum A."/>
            <person name="Nolan M."/>
            <person name="Lipzen A."/>
            <person name="Salamov A."/>
            <person name="Henrissat B."/>
            <person name="Wiebenga A."/>
            <person name="De Vries R.P."/>
            <person name="Grigoriev I.V."/>
            <person name="Mortensen U.H."/>
            <person name="Andersen M.R."/>
            <person name="Baker S.E."/>
        </authorList>
    </citation>
    <scope>NUCLEOTIDE SEQUENCE [LARGE SCALE GENOMIC DNA]</scope>
    <source>
        <strain evidence="1 2">CBS 121591</strain>
    </source>
</reference>
<keyword evidence="2" id="KW-1185">Reference proteome</keyword>
<gene>
    <name evidence="1" type="ORF">BO82DRAFT_48856</name>
</gene>
<dbReference type="GeneID" id="37143994"/>
<evidence type="ECO:0000313" key="2">
    <source>
        <dbReference type="Proteomes" id="UP000248340"/>
    </source>
</evidence>
<name>A0A319CAX8_9EURO</name>